<dbReference type="OrthoDB" id="42638at2759"/>
<feature type="domain" description="Sialate O-acetylesterase" evidence="3">
    <location>
        <begin position="113"/>
        <end position="330"/>
    </location>
</feature>
<dbReference type="Proteomes" id="UP000829720">
    <property type="component" value="Unassembled WGS sequence"/>
</dbReference>
<dbReference type="InterPro" id="IPR039329">
    <property type="entry name" value="SIAE"/>
</dbReference>
<sequence length="357" mass="39943">MFRLLLLLILSVVAPWNAHALDEFRFASYYGDHMVLQKAPERAVLWGFGAEGSKVIFSLEGEQQNKRGVAYVQNGTWRVTLDPVEAGGPYNVTAFQLGPAEAKITLTDVLFGDVWLCGGQSNMAYTLSQLFNASEEQELAPKFPHVRVFMVALEVSDAELIDLPRIEVPWSVPSAEILGGPEFTHFSAVCWLFGRYLYKTLRYPVGLVESCWGGTPVEAWSSSRALQKCGLEDAEDQRLPPLTPLFEQMPLFMVRWSNSVLWNAMIYPLLNMTIKGAIWYQGEANTEFNKDKYACTFPTMIDDWRAAFHEGSGGQTMADFPFGFVQLSTFQKISRTMGSQIFAGTRQQTTASPQTPA</sequence>
<evidence type="ECO:0000256" key="1">
    <source>
        <dbReference type="ARBA" id="ARBA00022801"/>
    </source>
</evidence>
<evidence type="ECO:0000256" key="2">
    <source>
        <dbReference type="SAM" id="SignalP"/>
    </source>
</evidence>
<keyword evidence="5" id="KW-1185">Reference proteome</keyword>
<name>A0A8T3DB92_9TELE</name>
<dbReference type="SUPFAM" id="SSF52266">
    <property type="entry name" value="SGNH hydrolase"/>
    <property type="match status" value="1"/>
</dbReference>
<dbReference type="AlphaFoldDB" id="A0A8T3DB92"/>
<comment type="caution">
    <text evidence="4">The sequence shown here is derived from an EMBL/GenBank/DDBJ whole genome shotgun (WGS) entry which is preliminary data.</text>
</comment>
<dbReference type="GO" id="GO:0005975">
    <property type="term" value="P:carbohydrate metabolic process"/>
    <property type="evidence" value="ECO:0007669"/>
    <property type="project" value="TreeGrafter"/>
</dbReference>
<gene>
    <name evidence="4" type="ORF">AGOR_G00123850</name>
</gene>
<dbReference type="GO" id="GO:0001681">
    <property type="term" value="F:sialate O-acetylesterase activity"/>
    <property type="evidence" value="ECO:0007669"/>
    <property type="project" value="InterPro"/>
</dbReference>
<dbReference type="EMBL" id="JAERUA010000011">
    <property type="protein sequence ID" value="KAI1893450.1"/>
    <property type="molecule type" value="Genomic_DNA"/>
</dbReference>
<dbReference type="Pfam" id="PF03629">
    <property type="entry name" value="SASA"/>
    <property type="match status" value="1"/>
</dbReference>
<keyword evidence="1" id="KW-0378">Hydrolase</keyword>
<reference evidence="4" key="1">
    <citation type="submission" date="2021-01" db="EMBL/GenBank/DDBJ databases">
        <authorList>
            <person name="Zahm M."/>
            <person name="Roques C."/>
            <person name="Cabau C."/>
            <person name="Klopp C."/>
            <person name="Donnadieu C."/>
            <person name="Jouanno E."/>
            <person name="Lampietro C."/>
            <person name="Louis A."/>
            <person name="Herpin A."/>
            <person name="Echchiki A."/>
            <person name="Berthelot C."/>
            <person name="Parey E."/>
            <person name="Roest-Crollius H."/>
            <person name="Braasch I."/>
            <person name="Postlethwait J."/>
            <person name="Bobe J."/>
            <person name="Montfort J."/>
            <person name="Bouchez O."/>
            <person name="Begum T."/>
            <person name="Mejri S."/>
            <person name="Adams A."/>
            <person name="Chen W.-J."/>
            <person name="Guiguen Y."/>
        </authorList>
    </citation>
    <scope>NUCLEOTIDE SEQUENCE</scope>
    <source>
        <tissue evidence="4">Blood</tissue>
    </source>
</reference>
<dbReference type="Gene3D" id="3.40.50.1110">
    <property type="entry name" value="SGNH hydrolase"/>
    <property type="match status" value="1"/>
</dbReference>
<feature type="signal peptide" evidence="2">
    <location>
        <begin position="1"/>
        <end position="20"/>
    </location>
</feature>
<dbReference type="InterPro" id="IPR005181">
    <property type="entry name" value="SASA"/>
</dbReference>
<evidence type="ECO:0000259" key="3">
    <source>
        <dbReference type="Pfam" id="PF03629"/>
    </source>
</evidence>
<protein>
    <recommendedName>
        <fullName evidence="3">Sialate O-acetylesterase domain-containing protein</fullName>
    </recommendedName>
</protein>
<organism evidence="4 5">
    <name type="scientific">Albula goreensis</name>
    <dbReference type="NCBI Taxonomy" id="1534307"/>
    <lineage>
        <taxon>Eukaryota</taxon>
        <taxon>Metazoa</taxon>
        <taxon>Chordata</taxon>
        <taxon>Craniata</taxon>
        <taxon>Vertebrata</taxon>
        <taxon>Euteleostomi</taxon>
        <taxon>Actinopterygii</taxon>
        <taxon>Neopterygii</taxon>
        <taxon>Teleostei</taxon>
        <taxon>Albuliformes</taxon>
        <taxon>Albulidae</taxon>
        <taxon>Albula</taxon>
    </lineage>
</organism>
<dbReference type="PANTHER" id="PTHR22901">
    <property type="entry name" value="SIALATE O-ACETYLESTERASE"/>
    <property type="match status" value="1"/>
</dbReference>
<evidence type="ECO:0000313" key="5">
    <source>
        <dbReference type="Proteomes" id="UP000829720"/>
    </source>
</evidence>
<feature type="chain" id="PRO_5035724821" description="Sialate O-acetylesterase domain-containing protein" evidence="2">
    <location>
        <begin position="21"/>
        <end position="357"/>
    </location>
</feature>
<proteinExistence type="predicted"/>
<keyword evidence="2" id="KW-0732">Signal</keyword>
<evidence type="ECO:0000313" key="4">
    <source>
        <dbReference type="EMBL" id="KAI1893450.1"/>
    </source>
</evidence>
<dbReference type="PANTHER" id="PTHR22901:SF0">
    <property type="entry name" value="SIALATE O-ACETYLESTERASE"/>
    <property type="match status" value="1"/>
</dbReference>
<accession>A0A8T3DB92</accession>
<dbReference type="InterPro" id="IPR036514">
    <property type="entry name" value="SGNH_hydro_sf"/>
</dbReference>